<dbReference type="ExpressionAtlas" id="A5B8I7">
    <property type="expression patterns" value="baseline and differential"/>
</dbReference>
<dbReference type="AlphaFoldDB" id="A5B8I7"/>
<sequence>MNFIDDDSLVDLTHLEVSDFFENPRRFDRDLKKHSTQDGYEKGKKERDKKVLGRVVFKKLTKTGFGLDFEGLHLIKGFVFKRFERDFRPIPQLMHARSTSSLGQASGFMSHVYANNRMYDQYGNAFRTGFGFGSNGYDSRTSGCGWLTVDSRHINGGQLDSRTNEILFKENTLVGGHHGYLQCHPILISGRGGALNQKKTLVRLEILGVCDISLRTKDDLHHKNQKKFTLKA</sequence>
<gene>
    <name evidence="1" type="ORF">VITISV_022036</name>
</gene>
<dbReference type="EMBL" id="AM450394">
    <property type="protein sequence ID" value="CAN74285.1"/>
    <property type="molecule type" value="Genomic_DNA"/>
</dbReference>
<organism evidence="1">
    <name type="scientific">Vitis vinifera</name>
    <name type="common">Grape</name>
    <dbReference type="NCBI Taxonomy" id="29760"/>
    <lineage>
        <taxon>Eukaryota</taxon>
        <taxon>Viridiplantae</taxon>
        <taxon>Streptophyta</taxon>
        <taxon>Embryophyta</taxon>
        <taxon>Tracheophyta</taxon>
        <taxon>Spermatophyta</taxon>
        <taxon>Magnoliopsida</taxon>
        <taxon>eudicotyledons</taxon>
        <taxon>Gunneridae</taxon>
        <taxon>Pentapetalae</taxon>
        <taxon>rosids</taxon>
        <taxon>Vitales</taxon>
        <taxon>Vitaceae</taxon>
        <taxon>Viteae</taxon>
        <taxon>Vitis</taxon>
    </lineage>
</organism>
<reference evidence="1" key="1">
    <citation type="journal article" date="2007" name="PLoS ONE">
        <title>The first genome sequence of an elite grapevine cultivar (Pinot noir Vitis vinifera L.): coping with a highly heterozygous genome.</title>
        <authorList>
            <person name="Velasco R."/>
            <person name="Zharkikh A."/>
            <person name="Troggio M."/>
            <person name="Cartwright D.A."/>
            <person name="Cestaro A."/>
            <person name="Pruss D."/>
            <person name="Pindo M."/>
            <person name="FitzGerald L.M."/>
            <person name="Vezzulli S."/>
            <person name="Reid J."/>
            <person name="Malacarne G."/>
            <person name="Iliev D."/>
            <person name="Coppola G."/>
            <person name="Wardell B."/>
            <person name="Micheletti D."/>
            <person name="Macalma T."/>
            <person name="Facci M."/>
            <person name="Mitchell J.T."/>
            <person name="Perazzolli M."/>
            <person name="Eldredge G."/>
            <person name="Gatto P."/>
            <person name="Oyzerski R."/>
            <person name="Moretto M."/>
            <person name="Gutin N."/>
            <person name="Stefanini M."/>
            <person name="Chen Y."/>
            <person name="Segala C."/>
            <person name="Davenport C."/>
            <person name="Dematte L."/>
            <person name="Mraz A."/>
            <person name="Battilana J."/>
            <person name="Stormo K."/>
            <person name="Costa F."/>
            <person name="Tao Q."/>
            <person name="Si-Ammour A."/>
            <person name="Harkins T."/>
            <person name="Lackey A."/>
            <person name="Perbost C."/>
            <person name="Taillon B."/>
            <person name="Stella A."/>
            <person name="Solovyev V."/>
            <person name="Fawcett J.A."/>
            <person name="Sterck L."/>
            <person name="Vandepoele K."/>
            <person name="Grando S.M."/>
            <person name="Toppo S."/>
            <person name="Moser C."/>
            <person name="Lanchbury J."/>
            <person name="Bogden R."/>
            <person name="Skolnick M."/>
            <person name="Sgaramella V."/>
            <person name="Bhatnagar S.K."/>
            <person name="Fontana P."/>
            <person name="Gutin A."/>
            <person name="Van de Peer Y."/>
            <person name="Salamini F."/>
            <person name="Viola R."/>
        </authorList>
    </citation>
    <scope>NUCLEOTIDE SEQUENCE</scope>
</reference>
<evidence type="ECO:0000313" key="1">
    <source>
        <dbReference type="EMBL" id="CAN74285.1"/>
    </source>
</evidence>
<accession>A5B8I7</accession>
<protein>
    <submittedName>
        <fullName evidence="1">Uncharacterized protein</fullName>
    </submittedName>
</protein>
<proteinExistence type="predicted"/>
<name>A5B8I7_VITVI</name>